<keyword evidence="2 7" id="KW-0723">Serine/threonine-protein kinase</keyword>
<dbReference type="EMBL" id="NBNE01006060">
    <property type="protein sequence ID" value="OWZ02600.1"/>
    <property type="molecule type" value="Genomic_DNA"/>
</dbReference>
<dbReference type="SUPFAM" id="SSF48403">
    <property type="entry name" value="Ankyrin repeat"/>
    <property type="match status" value="1"/>
</dbReference>
<dbReference type="InterPro" id="IPR036770">
    <property type="entry name" value="Ankyrin_rpt-contain_sf"/>
</dbReference>
<keyword evidence="3 5" id="KW-0547">Nucleotide-binding</keyword>
<feature type="binding site" evidence="5">
    <location>
        <position position="503"/>
    </location>
    <ligand>
        <name>ATP</name>
        <dbReference type="ChEBI" id="CHEBI:30616"/>
    </ligand>
</feature>
<dbReference type="GO" id="GO:0005524">
    <property type="term" value="F:ATP binding"/>
    <property type="evidence" value="ECO:0007669"/>
    <property type="project" value="UniProtKB-UniRule"/>
</dbReference>
<keyword evidence="8" id="KW-1185">Reference proteome</keyword>
<keyword evidence="7" id="KW-0418">Kinase</keyword>
<evidence type="ECO:0000256" key="5">
    <source>
        <dbReference type="PROSITE-ProRule" id="PRU10141"/>
    </source>
</evidence>
<dbReference type="AlphaFoldDB" id="A0A225VDN8"/>
<dbReference type="GO" id="GO:0004674">
    <property type="term" value="F:protein serine/threonine kinase activity"/>
    <property type="evidence" value="ECO:0007669"/>
    <property type="project" value="UniProtKB-KW"/>
</dbReference>
<dbReference type="Proteomes" id="UP000198211">
    <property type="component" value="Unassembled WGS sequence"/>
</dbReference>
<name>A0A225VDN8_9STRA</name>
<proteinExistence type="inferred from homology"/>
<dbReference type="PROSITE" id="PS00108">
    <property type="entry name" value="PROTEIN_KINASE_ST"/>
    <property type="match status" value="1"/>
</dbReference>
<comment type="caution">
    <text evidence="7">The sequence shown here is derived from an EMBL/GenBank/DDBJ whole genome shotgun (WGS) entry which is preliminary data.</text>
</comment>
<keyword evidence="7" id="KW-0808">Transferase</keyword>
<dbReference type="OrthoDB" id="111909at2759"/>
<dbReference type="InterPro" id="IPR011009">
    <property type="entry name" value="Kinase-like_dom_sf"/>
</dbReference>
<dbReference type="Gene3D" id="1.25.40.20">
    <property type="entry name" value="Ankyrin repeat-containing domain"/>
    <property type="match status" value="2"/>
</dbReference>
<reference evidence="8" key="1">
    <citation type="submission" date="2017-03" db="EMBL/GenBank/DDBJ databases">
        <title>Phytopthora megakarya and P. palmivora, two closely related causual agents of cacao black pod achieved similar genome size and gene model numbers by different mechanisms.</title>
        <authorList>
            <person name="Ali S."/>
            <person name="Shao J."/>
            <person name="Larry D.J."/>
            <person name="Kronmiller B."/>
            <person name="Shen D."/>
            <person name="Strem M.D."/>
            <person name="Melnick R.L."/>
            <person name="Guiltinan M.J."/>
            <person name="Tyler B.M."/>
            <person name="Meinhardt L.W."/>
            <person name="Bailey B.A."/>
        </authorList>
    </citation>
    <scope>NUCLEOTIDE SEQUENCE [LARGE SCALE GENOMIC DNA]</scope>
    <source>
        <strain evidence="8">zdho120</strain>
    </source>
</reference>
<dbReference type="STRING" id="4795.A0A225VDN8"/>
<dbReference type="PANTHER" id="PTHR44329:SF214">
    <property type="entry name" value="PROTEIN KINASE DOMAIN-CONTAINING PROTEIN"/>
    <property type="match status" value="1"/>
</dbReference>
<dbReference type="Gene3D" id="1.10.510.10">
    <property type="entry name" value="Transferase(Phosphotransferase) domain 1"/>
    <property type="match status" value="1"/>
</dbReference>
<sequence length="896" mass="101751">MLAAERGHTEVVQYLAEDCGANVNTKNNGGITALMWAAERGYLRIVQCLAKHCGVVMNTMDDEGHTALMKAVTSEQVDVVQYLIYQGNVDVNAINDRGETAYRLAYIRGYQDIQRILTPFLSSSPAPYTYDSGRIPSRHIPGLVPPSEVVLIDLCQKGNIGGEYRAKWLDADVVVKLYIPDISFSSFEEEASLWQKLRHPNVIKIYGACYAGPPMTICGKDSDWVMKFKANWDPNTYLKCCTRRDILMDMCNWNPNQRPSLFSVAYKLERLILRKKISFSMQAISTDKYELRKLWEKLRRRMKNCDNELHRQIFQELTKVHTILQRSAHQTLYSKFYALLTDVQHAIEMSPKQTRITSTTTSFYSLHWRIESLLKILQGSTSNFPSIKIGRRHQINSFVAGISNTELLLLELKSIEERAALLKGLKREMQNYQTKYKPEELAVMKKAYETIASEIGVHDLAKLIPEWFIPWYELIIDVSSELGNGGFGNVCQGKWLDSDVVVKQVIFGDERGRPDYSYSSLSASLPTSSSQVSAARRANLLIFHREVDIWFGLSHPNVIRLFGACHVGRPFFVCEYATNGTMVNYLQKHPDQLWRVLHEAALGVQYLHARGVVHGDLKGNNIVVGSDKKAKVTDFGLSSIEKSNYEKPQVSAALHWVAPECFPGTSGEAYDPAKTGPTFASDVYSLGMCIVEALRVVKKLDVKSTEVCLPWGNLDNIAVRYHARKGELPSMLTNCTNEQRKLIKRMCVLEPQKRIKISTVVDELKKLVDRNKADDVVDSPMEMPVYLETVSAIFASTQELLNQLQNDVNKCDSELPLYASLWNHLEHVRRQVNDNHSSKCRAVYCNLVVEANEATLKLQNTGATLTCLTETTMRCYALERRLEKYCEAYFLDYELE</sequence>
<dbReference type="PROSITE" id="PS00107">
    <property type="entry name" value="PROTEIN_KINASE_ATP"/>
    <property type="match status" value="1"/>
</dbReference>
<evidence type="ECO:0000259" key="6">
    <source>
        <dbReference type="PROSITE" id="PS50011"/>
    </source>
</evidence>
<gene>
    <name evidence="7" type="ORF">PHMEG_00025811</name>
</gene>
<organism evidence="7 8">
    <name type="scientific">Phytophthora megakarya</name>
    <dbReference type="NCBI Taxonomy" id="4795"/>
    <lineage>
        <taxon>Eukaryota</taxon>
        <taxon>Sar</taxon>
        <taxon>Stramenopiles</taxon>
        <taxon>Oomycota</taxon>
        <taxon>Peronosporomycetes</taxon>
        <taxon>Peronosporales</taxon>
        <taxon>Peronosporaceae</taxon>
        <taxon>Phytophthora</taxon>
    </lineage>
</organism>
<dbReference type="InterPro" id="IPR017441">
    <property type="entry name" value="Protein_kinase_ATP_BS"/>
</dbReference>
<evidence type="ECO:0000256" key="1">
    <source>
        <dbReference type="ARBA" id="ARBA00005843"/>
    </source>
</evidence>
<dbReference type="PROSITE" id="PS50011">
    <property type="entry name" value="PROTEIN_KINASE_DOM"/>
    <property type="match status" value="1"/>
</dbReference>
<evidence type="ECO:0000313" key="8">
    <source>
        <dbReference type="Proteomes" id="UP000198211"/>
    </source>
</evidence>
<dbReference type="SMART" id="SM00248">
    <property type="entry name" value="ANK"/>
    <property type="match status" value="2"/>
</dbReference>
<dbReference type="InterPro" id="IPR000719">
    <property type="entry name" value="Prot_kinase_dom"/>
</dbReference>
<accession>A0A225VDN8</accession>
<keyword evidence="4 5" id="KW-0067">ATP-binding</keyword>
<comment type="similarity">
    <text evidence="1">Belongs to the protein kinase superfamily. TKL Ser/Thr protein kinase family.</text>
</comment>
<dbReference type="PANTHER" id="PTHR44329">
    <property type="entry name" value="SERINE/THREONINE-PROTEIN KINASE TNNI3K-RELATED"/>
    <property type="match status" value="1"/>
</dbReference>
<dbReference type="SMART" id="SM00220">
    <property type="entry name" value="S_TKc"/>
    <property type="match status" value="1"/>
</dbReference>
<dbReference type="InterPro" id="IPR001245">
    <property type="entry name" value="Ser-Thr/Tyr_kinase_cat_dom"/>
</dbReference>
<protein>
    <submittedName>
        <fullName evidence="7">Serine/threonine protein kinase</fullName>
    </submittedName>
</protein>
<dbReference type="SUPFAM" id="SSF56112">
    <property type="entry name" value="Protein kinase-like (PK-like)"/>
    <property type="match status" value="2"/>
</dbReference>
<evidence type="ECO:0000256" key="4">
    <source>
        <dbReference type="ARBA" id="ARBA00022840"/>
    </source>
</evidence>
<dbReference type="Pfam" id="PF07714">
    <property type="entry name" value="PK_Tyr_Ser-Thr"/>
    <property type="match status" value="1"/>
</dbReference>
<dbReference type="Gene3D" id="3.30.200.20">
    <property type="entry name" value="Phosphorylase Kinase, domain 1"/>
    <property type="match status" value="2"/>
</dbReference>
<evidence type="ECO:0000256" key="3">
    <source>
        <dbReference type="ARBA" id="ARBA00022741"/>
    </source>
</evidence>
<dbReference type="InterPro" id="IPR002110">
    <property type="entry name" value="Ankyrin_rpt"/>
</dbReference>
<dbReference type="Pfam" id="PF12796">
    <property type="entry name" value="Ank_2"/>
    <property type="match status" value="1"/>
</dbReference>
<evidence type="ECO:0000256" key="2">
    <source>
        <dbReference type="ARBA" id="ARBA00022527"/>
    </source>
</evidence>
<evidence type="ECO:0000313" key="7">
    <source>
        <dbReference type="EMBL" id="OWZ02600.1"/>
    </source>
</evidence>
<dbReference type="InterPro" id="IPR051681">
    <property type="entry name" value="Ser/Thr_Kinases-Pseudokinases"/>
</dbReference>
<dbReference type="InterPro" id="IPR008271">
    <property type="entry name" value="Ser/Thr_kinase_AS"/>
</dbReference>
<feature type="domain" description="Protein kinase" evidence="6">
    <location>
        <begin position="476"/>
        <end position="768"/>
    </location>
</feature>